<dbReference type="CDD" id="cd07185">
    <property type="entry name" value="OmpA_C-like"/>
    <property type="match status" value="1"/>
</dbReference>
<dbReference type="SUPFAM" id="SSF103088">
    <property type="entry name" value="OmpA-like"/>
    <property type="match status" value="1"/>
</dbReference>
<dbReference type="InterPro" id="IPR006664">
    <property type="entry name" value="OMP_bac"/>
</dbReference>
<organism evidence="7 8">
    <name type="scientific">Arenimonas composti TR7-09 = DSM 18010</name>
    <dbReference type="NCBI Taxonomy" id="1121013"/>
    <lineage>
        <taxon>Bacteria</taxon>
        <taxon>Pseudomonadati</taxon>
        <taxon>Pseudomonadota</taxon>
        <taxon>Gammaproteobacteria</taxon>
        <taxon>Lysobacterales</taxon>
        <taxon>Lysobacteraceae</taxon>
        <taxon>Arenimonas</taxon>
    </lineage>
</organism>
<dbReference type="eggNOG" id="COG2885">
    <property type="taxonomic scope" value="Bacteria"/>
</dbReference>
<comment type="caution">
    <text evidence="7">The sequence shown here is derived from an EMBL/GenBank/DDBJ whole genome shotgun (WGS) entry which is preliminary data.</text>
</comment>
<dbReference type="PROSITE" id="PS51123">
    <property type="entry name" value="OMPA_2"/>
    <property type="match status" value="1"/>
</dbReference>
<dbReference type="RefSeq" id="WP_211223641.1">
    <property type="nucleotide sequence ID" value="NZ_AUFF01000003.1"/>
</dbReference>
<evidence type="ECO:0000256" key="4">
    <source>
        <dbReference type="SAM" id="Coils"/>
    </source>
</evidence>
<reference evidence="7 8" key="1">
    <citation type="submission" date="2013-09" db="EMBL/GenBank/DDBJ databases">
        <title>Genome sequencing of Arenimonas composti.</title>
        <authorList>
            <person name="Chen F."/>
            <person name="Wang G."/>
        </authorList>
    </citation>
    <scope>NUCLEOTIDE SEQUENCE [LARGE SCALE GENOMIC DNA]</scope>
    <source>
        <strain evidence="7 8">TR7-09</strain>
    </source>
</reference>
<name>A0A091BEQ5_9GAMM</name>
<dbReference type="STRING" id="1121013.GCA_000426365_01729"/>
<feature type="signal peptide" evidence="5">
    <location>
        <begin position="1"/>
        <end position="20"/>
    </location>
</feature>
<feature type="coiled-coil region" evidence="4">
    <location>
        <begin position="92"/>
        <end position="190"/>
    </location>
</feature>
<protein>
    <recommendedName>
        <fullName evidence="6">OmpA-like domain-containing protein</fullName>
    </recommendedName>
</protein>
<evidence type="ECO:0000313" key="8">
    <source>
        <dbReference type="Proteomes" id="UP000029391"/>
    </source>
</evidence>
<dbReference type="Gene3D" id="3.30.1330.60">
    <property type="entry name" value="OmpA-like domain"/>
    <property type="match status" value="1"/>
</dbReference>
<feature type="domain" description="OmpA-like" evidence="6">
    <location>
        <begin position="203"/>
        <end position="316"/>
    </location>
</feature>
<keyword evidence="2 3" id="KW-0472">Membrane</keyword>
<proteinExistence type="predicted"/>
<dbReference type="InterPro" id="IPR050330">
    <property type="entry name" value="Bact_OuterMem_StrucFunc"/>
</dbReference>
<keyword evidence="5" id="KW-0732">Signal</keyword>
<dbReference type="InterPro" id="IPR006665">
    <property type="entry name" value="OmpA-like"/>
</dbReference>
<sequence>MSLELSFAVLLAVAAAAAPAARPDPHAEEVARLSGEIAALDADPALAELGAVARLKARQAIADAAAARRRDRAHALYLAGLRVATARAAAEADLLAEQARQLDDERDQIMVEASRLEAERARREAERLRLRALAREEAAEREMRQREEAQTLALQSAAAEAEQARRLAEARAAEAALARREAELAAALAADAGNASPPPVRREGGREIYTLAGDAFPSGSSQLTAVGQASLRALAAQLAGGSGRISIEGHTDSQGADDANLRLSKLRAEAVRRVLEDAGVDASRLSASGHGEARPVADNGSAAGRARNRRVEIILD</sequence>
<evidence type="ECO:0000259" key="6">
    <source>
        <dbReference type="PROSITE" id="PS51123"/>
    </source>
</evidence>
<evidence type="ECO:0000256" key="3">
    <source>
        <dbReference type="PROSITE-ProRule" id="PRU00473"/>
    </source>
</evidence>
<dbReference type="PANTHER" id="PTHR30329">
    <property type="entry name" value="STATOR ELEMENT OF FLAGELLAR MOTOR COMPLEX"/>
    <property type="match status" value="1"/>
</dbReference>
<dbReference type="PANTHER" id="PTHR30329:SF20">
    <property type="entry name" value="EXPORTED PROTEIN"/>
    <property type="match status" value="1"/>
</dbReference>
<dbReference type="AlphaFoldDB" id="A0A091BEQ5"/>
<feature type="chain" id="PRO_5001869656" description="OmpA-like domain-containing protein" evidence="5">
    <location>
        <begin position="21"/>
        <end position="316"/>
    </location>
</feature>
<accession>A0A091BEQ5</accession>
<keyword evidence="8" id="KW-1185">Reference proteome</keyword>
<gene>
    <name evidence="7" type="ORF">P873_07665</name>
</gene>
<dbReference type="GO" id="GO:0009279">
    <property type="term" value="C:cell outer membrane"/>
    <property type="evidence" value="ECO:0007669"/>
    <property type="project" value="UniProtKB-SubCell"/>
</dbReference>
<dbReference type="Proteomes" id="UP000029391">
    <property type="component" value="Unassembled WGS sequence"/>
</dbReference>
<dbReference type="PRINTS" id="PR01023">
    <property type="entry name" value="NAFLGMOTY"/>
</dbReference>
<evidence type="ECO:0000256" key="1">
    <source>
        <dbReference type="ARBA" id="ARBA00004442"/>
    </source>
</evidence>
<comment type="subcellular location">
    <subcellularLocation>
        <location evidence="1">Cell outer membrane</location>
    </subcellularLocation>
</comment>
<dbReference type="InterPro" id="IPR036737">
    <property type="entry name" value="OmpA-like_sf"/>
</dbReference>
<dbReference type="PRINTS" id="PR01021">
    <property type="entry name" value="OMPADOMAIN"/>
</dbReference>
<evidence type="ECO:0000256" key="2">
    <source>
        <dbReference type="ARBA" id="ARBA00023136"/>
    </source>
</evidence>
<dbReference type="EMBL" id="AWXU01000021">
    <property type="protein sequence ID" value="KFN50226.1"/>
    <property type="molecule type" value="Genomic_DNA"/>
</dbReference>
<keyword evidence="4" id="KW-0175">Coiled coil</keyword>
<evidence type="ECO:0000313" key="7">
    <source>
        <dbReference type="EMBL" id="KFN50226.1"/>
    </source>
</evidence>
<dbReference type="Pfam" id="PF00691">
    <property type="entry name" value="OmpA"/>
    <property type="match status" value="1"/>
</dbReference>
<evidence type="ECO:0000256" key="5">
    <source>
        <dbReference type="SAM" id="SignalP"/>
    </source>
</evidence>